<dbReference type="Pfam" id="PF08777">
    <property type="entry name" value="RRM_3"/>
    <property type="match status" value="1"/>
</dbReference>
<dbReference type="InterPro" id="IPR045180">
    <property type="entry name" value="La_dom_prot"/>
</dbReference>
<feature type="compositionally biased region" description="Basic and acidic residues" evidence="5">
    <location>
        <begin position="282"/>
        <end position="291"/>
    </location>
</feature>
<dbReference type="InterPro" id="IPR035979">
    <property type="entry name" value="RBD_domain_sf"/>
</dbReference>
<comment type="subcellular location">
    <subcellularLocation>
        <location evidence="1">Nucleus</location>
    </subcellularLocation>
</comment>
<evidence type="ECO:0000259" key="7">
    <source>
        <dbReference type="PROSITE" id="PS50961"/>
    </source>
</evidence>
<feature type="region of interest" description="Disordered" evidence="5">
    <location>
        <begin position="265"/>
        <end position="291"/>
    </location>
</feature>
<evidence type="ECO:0000256" key="3">
    <source>
        <dbReference type="ARBA" id="ARBA00023242"/>
    </source>
</evidence>
<dbReference type="PANTHER" id="PTHR22792:SF166">
    <property type="entry name" value="LUPUS LA PROTEIN HOMOLOG"/>
    <property type="match status" value="1"/>
</dbReference>
<dbReference type="GO" id="GO:0005829">
    <property type="term" value="C:cytosol"/>
    <property type="evidence" value="ECO:0007669"/>
    <property type="project" value="TreeGrafter"/>
</dbReference>
<evidence type="ECO:0000259" key="6">
    <source>
        <dbReference type="PROSITE" id="PS50102"/>
    </source>
</evidence>
<dbReference type="CDD" id="cd08028">
    <property type="entry name" value="LARP_3"/>
    <property type="match status" value="1"/>
</dbReference>
<dbReference type="SMART" id="SM00715">
    <property type="entry name" value="LA"/>
    <property type="match status" value="1"/>
</dbReference>
<dbReference type="InterPro" id="IPR012677">
    <property type="entry name" value="Nucleotide-bd_a/b_plait_sf"/>
</dbReference>
<dbReference type="SUPFAM" id="SSF46785">
    <property type="entry name" value="Winged helix' DNA-binding domain"/>
    <property type="match status" value="1"/>
</dbReference>
<dbReference type="InterPro" id="IPR036388">
    <property type="entry name" value="WH-like_DNA-bd_sf"/>
</dbReference>
<dbReference type="SUPFAM" id="SSF54928">
    <property type="entry name" value="RNA-binding domain, RBD"/>
    <property type="match status" value="2"/>
</dbReference>
<dbReference type="PROSITE" id="PS51939">
    <property type="entry name" value="XRRM"/>
    <property type="match status" value="1"/>
</dbReference>
<dbReference type="InterPro" id="IPR006630">
    <property type="entry name" value="La_HTH"/>
</dbReference>
<evidence type="ECO:0000313" key="9">
    <source>
        <dbReference type="EMBL" id="SVE75367.1"/>
    </source>
</evidence>
<feature type="compositionally biased region" description="Basic and acidic residues" evidence="5">
    <location>
        <begin position="34"/>
        <end position="54"/>
    </location>
</feature>
<evidence type="ECO:0000256" key="4">
    <source>
        <dbReference type="PROSITE-ProRule" id="PRU00332"/>
    </source>
</evidence>
<organism evidence="9">
    <name type="scientific">Daphnia dolichocephala</name>
    <dbReference type="NCBI Taxonomy" id="2282166"/>
    <lineage>
        <taxon>Eukaryota</taxon>
        <taxon>Metazoa</taxon>
        <taxon>Ecdysozoa</taxon>
        <taxon>Arthropoda</taxon>
        <taxon>Crustacea</taxon>
        <taxon>Branchiopoda</taxon>
        <taxon>Diplostraca</taxon>
        <taxon>Cladocera</taxon>
        <taxon>Anomopoda</taxon>
        <taxon>Daphniidae</taxon>
        <taxon>Daphnia</taxon>
    </lineage>
</organism>
<feature type="compositionally biased region" description="Basic residues" evidence="5">
    <location>
        <begin position="402"/>
        <end position="414"/>
    </location>
</feature>
<dbReference type="InterPro" id="IPR036390">
    <property type="entry name" value="WH_DNA-bd_sf"/>
</dbReference>
<protein>
    <submittedName>
        <fullName evidence="9">EOG090X0CQA</fullName>
    </submittedName>
</protein>
<gene>
    <name evidence="9" type="primary">EOG090X0CQA</name>
</gene>
<dbReference type="PRINTS" id="PR00302">
    <property type="entry name" value="LUPUSLA"/>
</dbReference>
<dbReference type="AlphaFoldDB" id="A0A4Y7M0Z6"/>
<dbReference type="Gene3D" id="1.10.10.10">
    <property type="entry name" value="Winged helix-like DNA-binding domain superfamily/Winged helix DNA-binding domain"/>
    <property type="match status" value="1"/>
</dbReference>
<dbReference type="GO" id="GO:0003729">
    <property type="term" value="F:mRNA binding"/>
    <property type="evidence" value="ECO:0007669"/>
    <property type="project" value="TreeGrafter"/>
</dbReference>
<dbReference type="PANTHER" id="PTHR22792">
    <property type="entry name" value="LUPUS LA PROTEIN-RELATED"/>
    <property type="match status" value="1"/>
</dbReference>
<accession>A0A4Y7M0Z6</accession>
<evidence type="ECO:0000256" key="1">
    <source>
        <dbReference type="ARBA" id="ARBA00004123"/>
    </source>
</evidence>
<dbReference type="Pfam" id="PF00076">
    <property type="entry name" value="RRM_1"/>
    <property type="match status" value="1"/>
</dbReference>
<evidence type="ECO:0000256" key="5">
    <source>
        <dbReference type="SAM" id="MobiDB-lite"/>
    </source>
</evidence>
<dbReference type="PROSITE" id="PS50961">
    <property type="entry name" value="HTH_LA"/>
    <property type="match status" value="1"/>
</dbReference>
<dbReference type="InterPro" id="IPR002344">
    <property type="entry name" value="Lupus_La"/>
</dbReference>
<dbReference type="InterPro" id="IPR000504">
    <property type="entry name" value="RRM_dom"/>
</dbReference>
<dbReference type="GO" id="GO:0008033">
    <property type="term" value="P:tRNA processing"/>
    <property type="evidence" value="ECO:0007669"/>
    <property type="project" value="TreeGrafter"/>
</dbReference>
<dbReference type="Pfam" id="PF05383">
    <property type="entry name" value="La"/>
    <property type="match status" value="1"/>
</dbReference>
<feature type="domain" description="HTH La-type RNA-binding" evidence="7">
    <location>
        <begin position="69"/>
        <end position="161"/>
    </location>
</feature>
<dbReference type="EMBL" id="LR005748">
    <property type="protein sequence ID" value="SVE75367.1"/>
    <property type="molecule type" value="mRNA"/>
</dbReference>
<reference evidence="9" key="1">
    <citation type="submission" date="2018-08" db="EMBL/GenBank/DDBJ databases">
        <authorList>
            <person name="Cornetti L."/>
        </authorList>
    </citation>
    <scope>NUCLEOTIDE SEQUENCE</scope>
    <source>
        <strain evidence="9">ZA-DOLI</strain>
    </source>
</reference>
<dbReference type="GO" id="GO:1990904">
    <property type="term" value="C:ribonucleoprotein complex"/>
    <property type="evidence" value="ECO:0007669"/>
    <property type="project" value="UniProtKB-UniRule"/>
</dbReference>
<dbReference type="PROSITE" id="PS50102">
    <property type="entry name" value="RRM"/>
    <property type="match status" value="1"/>
</dbReference>
<dbReference type="CDD" id="cd12291">
    <property type="entry name" value="RRM1_La"/>
    <property type="match status" value="1"/>
</dbReference>
<feature type="domain" description="XRRM" evidence="8">
    <location>
        <begin position="297"/>
        <end position="420"/>
    </location>
</feature>
<dbReference type="InterPro" id="IPR014886">
    <property type="entry name" value="La_xRRM"/>
</dbReference>
<keyword evidence="2 4" id="KW-0694">RNA-binding</keyword>
<dbReference type="GO" id="GO:0005634">
    <property type="term" value="C:nucleus"/>
    <property type="evidence" value="ECO:0007669"/>
    <property type="project" value="UniProtKB-SubCell"/>
</dbReference>
<keyword evidence="3" id="KW-0539">Nucleus</keyword>
<sequence>MTTVKQEILDVIKTEPKDEESIKRESPETVIKAEPTEKTSADTSDAPKNEKSEGDATNGNACTTCAATNVGENELDNKIIRQIEYYFGDCNLPRDKFLKEQMAVDDGWISVATMLKFARLSVLTKSPQVIFAALKKSTSGLMEVDESKSKMRRSKDKPIPEETAEYLAEIKTRTIYCKGLPKEGMSLDKLLDFFKSYPTVLNVKMRYFKAKDDSSKFKGSITITFTTREEAGKFMALDCVKYNDYTLQRQWSVEWEKEKEQEYEERQKRKEKKSTDVNGNGSKDDDKVKEEKNEKIVLSRGTVLKLVSLPSGIDRDVIKQAFATYPADIAHIEITPDSTAYVRLRGENDGKLVLDKLENKKISINTASVDVSLLEGEEEETYLKKAEENVNNRMVNMGRGGFRGRGRGRGRGGRGGRGGGYRGKDRKREGSVSGGRGEGSSKRSRDD</sequence>
<feature type="domain" description="RRM" evidence="6">
    <location>
        <begin position="173"/>
        <end position="258"/>
    </location>
</feature>
<name>A0A4Y7M0Z6_9CRUS</name>
<feature type="region of interest" description="Disordered" evidence="5">
    <location>
        <begin position="1"/>
        <end position="59"/>
    </location>
</feature>
<evidence type="ECO:0000256" key="2">
    <source>
        <dbReference type="ARBA" id="ARBA00022884"/>
    </source>
</evidence>
<feature type="region of interest" description="Disordered" evidence="5">
    <location>
        <begin position="395"/>
        <end position="447"/>
    </location>
</feature>
<dbReference type="GO" id="GO:0010494">
    <property type="term" value="C:cytoplasmic stress granule"/>
    <property type="evidence" value="ECO:0007669"/>
    <property type="project" value="TreeGrafter"/>
</dbReference>
<feature type="compositionally biased region" description="Basic and acidic residues" evidence="5">
    <location>
        <begin position="7"/>
        <end position="27"/>
    </location>
</feature>
<dbReference type="GO" id="GO:0045727">
    <property type="term" value="P:positive regulation of translation"/>
    <property type="evidence" value="ECO:0007669"/>
    <property type="project" value="TreeGrafter"/>
</dbReference>
<proteinExistence type="evidence at transcript level"/>
<dbReference type="Gene3D" id="3.30.70.330">
    <property type="match status" value="2"/>
</dbReference>
<dbReference type="SMART" id="SM00360">
    <property type="entry name" value="RRM"/>
    <property type="match status" value="1"/>
</dbReference>
<evidence type="ECO:0000259" key="8">
    <source>
        <dbReference type="PROSITE" id="PS51939"/>
    </source>
</evidence>